<evidence type="ECO:0000256" key="1">
    <source>
        <dbReference type="ARBA" id="ARBA00004952"/>
    </source>
</evidence>
<dbReference type="Gene3D" id="3.20.20.70">
    <property type="entry name" value="Aldolase class I"/>
    <property type="match status" value="1"/>
</dbReference>
<evidence type="ECO:0000256" key="3">
    <source>
        <dbReference type="ARBA" id="ARBA00013236"/>
    </source>
</evidence>
<name>A0A0R1NRX3_9LACO</name>
<dbReference type="Gene3D" id="3.20.140.10">
    <property type="entry name" value="nicotinate phosphoribosyltransferase"/>
    <property type="match status" value="1"/>
</dbReference>
<dbReference type="PANTHER" id="PTHR11098:SF1">
    <property type="entry name" value="NICOTINATE PHOSPHORIBOSYLTRANSFERASE"/>
    <property type="match status" value="1"/>
</dbReference>
<feature type="domain" description="Nicotinate phosphoribosyltransferase N-terminal" evidence="11">
    <location>
        <begin position="26"/>
        <end position="150"/>
    </location>
</feature>
<evidence type="ECO:0000313" key="14">
    <source>
        <dbReference type="Proteomes" id="UP000051311"/>
    </source>
</evidence>
<evidence type="ECO:0000256" key="2">
    <source>
        <dbReference type="ARBA" id="ARBA00010897"/>
    </source>
</evidence>
<dbReference type="InterPro" id="IPR006405">
    <property type="entry name" value="Nic_PRibTrfase_pncB"/>
</dbReference>
<comment type="pathway">
    <text evidence="1 9">Cofactor biosynthesis; NAD(+) biosynthesis; nicotinate D-ribonucleotide from nicotinate: step 1/1.</text>
</comment>
<dbReference type="InterPro" id="IPR041525">
    <property type="entry name" value="N/Namide_PRibTrfase"/>
</dbReference>
<gene>
    <name evidence="13" type="ORF">FC37_GL001508</name>
</gene>
<comment type="catalytic activity">
    <reaction evidence="8 9">
        <text>5-phospho-alpha-D-ribose 1-diphosphate + nicotinate + ATP + H2O = nicotinate beta-D-ribonucleotide + ADP + phosphate + diphosphate</text>
        <dbReference type="Rhea" id="RHEA:36163"/>
        <dbReference type="ChEBI" id="CHEBI:15377"/>
        <dbReference type="ChEBI" id="CHEBI:30616"/>
        <dbReference type="ChEBI" id="CHEBI:32544"/>
        <dbReference type="ChEBI" id="CHEBI:33019"/>
        <dbReference type="ChEBI" id="CHEBI:43474"/>
        <dbReference type="ChEBI" id="CHEBI:57502"/>
        <dbReference type="ChEBI" id="CHEBI:58017"/>
        <dbReference type="ChEBI" id="CHEBI:456216"/>
        <dbReference type="EC" id="6.3.4.21"/>
    </reaction>
</comment>
<dbReference type="CDD" id="cd01570">
    <property type="entry name" value="NAPRTase_A"/>
    <property type="match status" value="1"/>
</dbReference>
<evidence type="ECO:0000259" key="12">
    <source>
        <dbReference type="Pfam" id="PF17956"/>
    </source>
</evidence>
<dbReference type="NCBIfam" id="NF006695">
    <property type="entry name" value="PRK09243.1-2"/>
    <property type="match status" value="1"/>
</dbReference>
<evidence type="ECO:0000256" key="7">
    <source>
        <dbReference type="ARBA" id="ARBA00022679"/>
    </source>
</evidence>
<dbReference type="InterPro" id="IPR036068">
    <property type="entry name" value="Nicotinate_pribotase-like_C"/>
</dbReference>
<evidence type="ECO:0000313" key="13">
    <source>
        <dbReference type="EMBL" id="KRL21028.1"/>
    </source>
</evidence>
<dbReference type="PANTHER" id="PTHR11098">
    <property type="entry name" value="NICOTINATE PHOSPHORIBOSYLTRANSFERASE"/>
    <property type="match status" value="1"/>
</dbReference>
<dbReference type="STRING" id="1423748.FC37_GL001508"/>
<organism evidence="13 14">
    <name type="scientific">Lactobacillus gallinarum DSM 10532 = JCM 2011</name>
    <dbReference type="NCBI Taxonomy" id="1423748"/>
    <lineage>
        <taxon>Bacteria</taxon>
        <taxon>Bacillati</taxon>
        <taxon>Bacillota</taxon>
        <taxon>Bacilli</taxon>
        <taxon>Lactobacillales</taxon>
        <taxon>Lactobacillaceae</taxon>
        <taxon>Lactobacillus</taxon>
    </lineage>
</organism>
<keyword evidence="4" id="KW-0597">Phosphoprotein</keyword>
<keyword evidence="13" id="KW-0328">Glycosyltransferase</keyword>
<keyword evidence="5 9" id="KW-0436">Ligase</keyword>
<dbReference type="PIRSF" id="PIRSF000484">
    <property type="entry name" value="NAPRT"/>
    <property type="match status" value="1"/>
</dbReference>
<feature type="domain" description="Nicotinate/nicotinamide phosphoribosyltransferase" evidence="10">
    <location>
        <begin position="171"/>
        <end position="352"/>
    </location>
</feature>
<dbReference type="InterPro" id="IPR013785">
    <property type="entry name" value="Aldolase_TIM"/>
</dbReference>
<dbReference type="Pfam" id="PF17767">
    <property type="entry name" value="NAPRTase_N"/>
    <property type="match status" value="1"/>
</dbReference>
<evidence type="ECO:0000256" key="5">
    <source>
        <dbReference type="ARBA" id="ARBA00022598"/>
    </source>
</evidence>
<dbReference type="SUPFAM" id="SSF54675">
    <property type="entry name" value="Nicotinate/Quinolinate PRTase N-terminal domain-like"/>
    <property type="match status" value="1"/>
</dbReference>
<feature type="domain" description="Nicotinate phosphoribosyltransferase C-terminal" evidence="12">
    <location>
        <begin position="376"/>
        <end position="485"/>
    </location>
</feature>
<comment type="function">
    <text evidence="9">Catalyzes the first step in the biosynthesis of NAD from nicotinic acid, the ATP-dependent synthesis of beta-nicotinate D-ribonucleotide from nicotinate and 5-phospho-D-ribose 1-phosphate.</text>
</comment>
<evidence type="ECO:0000256" key="8">
    <source>
        <dbReference type="ARBA" id="ARBA00048668"/>
    </source>
</evidence>
<comment type="PTM">
    <text evidence="9">Transiently phosphorylated on a His residue during the reaction cycle. Phosphorylation strongly increases the affinity for substrates and increases the rate of nicotinate D-ribonucleotide production. Dephosphorylation regenerates the low-affinity form of the enzyme, leading to product release.</text>
</comment>
<dbReference type="NCBIfam" id="NF006697">
    <property type="entry name" value="PRK09243.1-4"/>
    <property type="match status" value="1"/>
</dbReference>
<comment type="caution">
    <text evidence="13">The sequence shown here is derived from an EMBL/GenBank/DDBJ whole genome shotgun (WGS) entry which is preliminary data.</text>
</comment>
<dbReference type="GO" id="GO:0005829">
    <property type="term" value="C:cytosol"/>
    <property type="evidence" value="ECO:0007669"/>
    <property type="project" value="TreeGrafter"/>
</dbReference>
<accession>A0A0R1NRX3</accession>
<keyword evidence="7 9" id="KW-0808">Transferase</keyword>
<dbReference type="GO" id="GO:0004516">
    <property type="term" value="F:nicotinate phosphoribosyltransferase activity"/>
    <property type="evidence" value="ECO:0007669"/>
    <property type="project" value="UniProtKB-UniRule"/>
</dbReference>
<evidence type="ECO:0000256" key="4">
    <source>
        <dbReference type="ARBA" id="ARBA00022553"/>
    </source>
</evidence>
<proteinExistence type="inferred from homology"/>
<dbReference type="UniPathway" id="UPA00253">
    <property type="reaction ID" value="UER00457"/>
</dbReference>
<dbReference type="EC" id="6.3.4.21" evidence="3 9"/>
<dbReference type="NCBIfam" id="NF009131">
    <property type="entry name" value="PRK12484.1"/>
    <property type="match status" value="1"/>
</dbReference>
<evidence type="ECO:0000256" key="6">
    <source>
        <dbReference type="ARBA" id="ARBA00022642"/>
    </source>
</evidence>
<dbReference type="AlphaFoldDB" id="A0A0R1NRX3"/>
<dbReference type="PATRIC" id="fig|1423748.3.peg.1571"/>
<dbReference type="eggNOG" id="COG1488">
    <property type="taxonomic scope" value="Bacteria"/>
</dbReference>
<dbReference type="EMBL" id="AZEL01000050">
    <property type="protein sequence ID" value="KRL21028.1"/>
    <property type="molecule type" value="Genomic_DNA"/>
</dbReference>
<reference evidence="13 14" key="1">
    <citation type="journal article" date="2015" name="Genome Announc.">
        <title>Expanding the biotechnology potential of lactobacilli through comparative genomics of 213 strains and associated genera.</title>
        <authorList>
            <person name="Sun Z."/>
            <person name="Harris H.M."/>
            <person name="McCann A."/>
            <person name="Guo C."/>
            <person name="Argimon S."/>
            <person name="Zhang W."/>
            <person name="Yang X."/>
            <person name="Jeffery I.B."/>
            <person name="Cooney J.C."/>
            <person name="Kagawa T.F."/>
            <person name="Liu W."/>
            <person name="Song Y."/>
            <person name="Salvetti E."/>
            <person name="Wrobel A."/>
            <person name="Rasinkangas P."/>
            <person name="Parkhill J."/>
            <person name="Rea M.C."/>
            <person name="O'Sullivan O."/>
            <person name="Ritari J."/>
            <person name="Douillard F.P."/>
            <person name="Paul Ross R."/>
            <person name="Yang R."/>
            <person name="Briner A.E."/>
            <person name="Felis G.E."/>
            <person name="de Vos W.M."/>
            <person name="Barrangou R."/>
            <person name="Klaenhammer T.R."/>
            <person name="Caufield P.W."/>
            <person name="Cui Y."/>
            <person name="Zhang H."/>
            <person name="O'Toole P.W."/>
        </authorList>
    </citation>
    <scope>NUCLEOTIDE SEQUENCE [LARGE SCALE GENOMIC DNA]</scope>
    <source>
        <strain evidence="13 14">DSM 10532</strain>
    </source>
</reference>
<comment type="similarity">
    <text evidence="2 9">Belongs to the NAPRTase family.</text>
</comment>
<dbReference type="GO" id="GO:0034355">
    <property type="term" value="P:NAD+ biosynthetic process via the salvage pathway"/>
    <property type="evidence" value="ECO:0007669"/>
    <property type="project" value="TreeGrafter"/>
</dbReference>
<dbReference type="InterPro" id="IPR041619">
    <property type="entry name" value="NAPRTase_C"/>
</dbReference>
<dbReference type="InterPro" id="IPR007229">
    <property type="entry name" value="Nic_PRibTrfase-Fam"/>
</dbReference>
<dbReference type="Pfam" id="PF04095">
    <property type="entry name" value="NAPRTase"/>
    <property type="match status" value="1"/>
</dbReference>
<evidence type="ECO:0000259" key="10">
    <source>
        <dbReference type="Pfam" id="PF04095"/>
    </source>
</evidence>
<dbReference type="GO" id="GO:0047280">
    <property type="term" value="F:nicotinamide phosphoribosyltransferase activity"/>
    <property type="evidence" value="ECO:0007669"/>
    <property type="project" value="UniProtKB-ARBA"/>
</dbReference>
<protein>
    <recommendedName>
        <fullName evidence="3 9">Nicotinate phosphoribosyltransferase</fullName>
        <ecNumber evidence="3 9">6.3.4.21</ecNumber>
    </recommendedName>
</protein>
<evidence type="ECO:0000259" key="11">
    <source>
        <dbReference type="Pfam" id="PF17767"/>
    </source>
</evidence>
<keyword evidence="6 9" id="KW-0662">Pyridine nucleotide biosynthesis</keyword>
<sequence length="504" mass="57537">MKNEILITERETMFYPELDKDDSLALHTDLYEINMMYTYFKKGIADRNAVFEAFYRTEPFGNGYAVYAGLEHIIDYLKNLKFKESDLQYLKEQEGYDDDFIDYLRNLKLKLTIRSMKEGELVFANEPILQVEGPLAQCQLVETAILNIINFQTLLATKAARIRLAVKDDSLMEFGSRRAQETDAAIWGARAAYIGGFDSTSNVRAGKLFGIPITGTHAHALVEAFGSEYEAFKAYAETHKDCVFLVDTYDTVRSGVPNAIKVANEMGDKINFLGVRIDSGDMAYISKQVRKELDDAGYPNAKIFASNDLDENTITNLKMQGAKIDVWGIGTKFITAYDQPALGAVYKLVAMEDEMHAMRDTLKISSNAIKVSTPGKKQVWRISANTAKKNEGDWVSRYDEDPRKFDALFMFHPQYTYINKVVTDYTAIPLLHDIFKEGKLVYNQPSLDEIKKFVADNLDGLWDEYKRSLNPQEYPVDLSQNLYESKMDLIQDIRRKIRERSIGR</sequence>
<dbReference type="NCBIfam" id="NF006694">
    <property type="entry name" value="PRK09243.1-1"/>
    <property type="match status" value="1"/>
</dbReference>
<evidence type="ECO:0000256" key="9">
    <source>
        <dbReference type="RuleBase" id="RU365100"/>
    </source>
</evidence>
<dbReference type="InterPro" id="IPR040727">
    <property type="entry name" value="NAPRTase_N"/>
</dbReference>
<dbReference type="FunFam" id="3.20.20.70:FF:000076">
    <property type="entry name" value="Nicotinate phosphoribosyltransferase"/>
    <property type="match status" value="1"/>
</dbReference>
<dbReference type="NCBIfam" id="TIGR01513">
    <property type="entry name" value="NAPRTase_put"/>
    <property type="match status" value="1"/>
</dbReference>
<dbReference type="SUPFAM" id="SSF51690">
    <property type="entry name" value="Nicotinate/Quinolinate PRTase C-terminal domain-like"/>
    <property type="match status" value="1"/>
</dbReference>
<dbReference type="Pfam" id="PF17956">
    <property type="entry name" value="NAPRTase_C"/>
    <property type="match status" value="1"/>
</dbReference>
<dbReference type="Proteomes" id="UP000051311">
    <property type="component" value="Unassembled WGS sequence"/>
</dbReference>